<evidence type="ECO:0000313" key="8">
    <source>
        <dbReference type="Proteomes" id="UP001156666"/>
    </source>
</evidence>
<keyword evidence="7" id="KW-0032">Aminotransferase</keyword>
<comment type="catalytic activity">
    <reaction evidence="4">
        <text>(sulfur carrier)-H + L-cysteine = (sulfur carrier)-SH + L-alanine</text>
        <dbReference type="Rhea" id="RHEA:43892"/>
        <dbReference type="Rhea" id="RHEA-COMP:14737"/>
        <dbReference type="Rhea" id="RHEA-COMP:14739"/>
        <dbReference type="ChEBI" id="CHEBI:29917"/>
        <dbReference type="ChEBI" id="CHEBI:35235"/>
        <dbReference type="ChEBI" id="CHEBI:57972"/>
        <dbReference type="ChEBI" id="CHEBI:64428"/>
        <dbReference type="EC" id="2.8.1.7"/>
    </reaction>
</comment>
<gene>
    <name evidence="7" type="ORF">GCM10007940_36520</name>
</gene>
<dbReference type="InterPro" id="IPR020578">
    <property type="entry name" value="Aminotrans_V_PyrdxlP_BS"/>
</dbReference>
<dbReference type="Proteomes" id="UP001156666">
    <property type="component" value="Unassembled WGS sequence"/>
</dbReference>
<name>A0AA37SQ95_9BACT</name>
<evidence type="ECO:0000259" key="6">
    <source>
        <dbReference type="Pfam" id="PF00266"/>
    </source>
</evidence>
<dbReference type="AlphaFoldDB" id="A0AA37SQ95"/>
<evidence type="ECO:0000256" key="4">
    <source>
        <dbReference type="ARBA" id="ARBA00050776"/>
    </source>
</evidence>
<comment type="cofactor">
    <cofactor evidence="1 5">
        <name>pyridoxal 5'-phosphate</name>
        <dbReference type="ChEBI" id="CHEBI:597326"/>
    </cofactor>
</comment>
<comment type="similarity">
    <text evidence="2">Belongs to the class-V pyridoxal-phosphate-dependent aminotransferase family. Csd subfamily.</text>
</comment>
<dbReference type="GO" id="GO:0008483">
    <property type="term" value="F:transaminase activity"/>
    <property type="evidence" value="ECO:0007669"/>
    <property type="project" value="UniProtKB-KW"/>
</dbReference>
<dbReference type="PANTHER" id="PTHR43586">
    <property type="entry name" value="CYSTEINE DESULFURASE"/>
    <property type="match status" value="1"/>
</dbReference>
<dbReference type="InterPro" id="IPR000192">
    <property type="entry name" value="Aminotrans_V_dom"/>
</dbReference>
<dbReference type="InterPro" id="IPR015421">
    <property type="entry name" value="PyrdxlP-dep_Trfase_major"/>
</dbReference>
<evidence type="ECO:0000313" key="7">
    <source>
        <dbReference type="EMBL" id="GLR19036.1"/>
    </source>
</evidence>
<keyword evidence="7" id="KW-0808">Transferase</keyword>
<protein>
    <submittedName>
        <fullName evidence="7">Class V aminotransferase</fullName>
    </submittedName>
</protein>
<dbReference type="PROSITE" id="PS00595">
    <property type="entry name" value="AA_TRANSFER_CLASS_5"/>
    <property type="match status" value="1"/>
</dbReference>
<comment type="caution">
    <text evidence="7">The sequence shown here is derived from an EMBL/GenBank/DDBJ whole genome shotgun (WGS) entry which is preliminary data.</text>
</comment>
<accession>A0AA37SQ95</accession>
<dbReference type="Pfam" id="PF00266">
    <property type="entry name" value="Aminotran_5"/>
    <property type="match status" value="1"/>
</dbReference>
<dbReference type="EMBL" id="BSOH01000025">
    <property type="protein sequence ID" value="GLR19036.1"/>
    <property type="molecule type" value="Genomic_DNA"/>
</dbReference>
<evidence type="ECO:0000256" key="1">
    <source>
        <dbReference type="ARBA" id="ARBA00001933"/>
    </source>
</evidence>
<organism evidence="7 8">
    <name type="scientific">Portibacter lacus</name>
    <dbReference type="NCBI Taxonomy" id="1099794"/>
    <lineage>
        <taxon>Bacteria</taxon>
        <taxon>Pseudomonadati</taxon>
        <taxon>Bacteroidota</taxon>
        <taxon>Saprospiria</taxon>
        <taxon>Saprospirales</taxon>
        <taxon>Haliscomenobacteraceae</taxon>
        <taxon>Portibacter</taxon>
    </lineage>
</organism>
<dbReference type="GO" id="GO:0031071">
    <property type="term" value="F:cysteine desulfurase activity"/>
    <property type="evidence" value="ECO:0007669"/>
    <property type="project" value="UniProtKB-EC"/>
</dbReference>
<dbReference type="InterPro" id="IPR015424">
    <property type="entry name" value="PyrdxlP-dep_Trfase"/>
</dbReference>
<dbReference type="PANTHER" id="PTHR43586:SF8">
    <property type="entry name" value="CYSTEINE DESULFURASE 1, CHLOROPLASTIC"/>
    <property type="match status" value="1"/>
</dbReference>
<evidence type="ECO:0000256" key="3">
    <source>
        <dbReference type="ARBA" id="ARBA00022898"/>
    </source>
</evidence>
<dbReference type="RefSeq" id="WP_235295472.1">
    <property type="nucleotide sequence ID" value="NZ_BSOH01000025.1"/>
</dbReference>
<keyword evidence="3" id="KW-0663">Pyridoxal phosphate</keyword>
<dbReference type="SUPFAM" id="SSF53383">
    <property type="entry name" value="PLP-dependent transferases"/>
    <property type="match status" value="1"/>
</dbReference>
<dbReference type="InterPro" id="IPR015422">
    <property type="entry name" value="PyrdxlP-dep_Trfase_small"/>
</dbReference>
<evidence type="ECO:0000256" key="5">
    <source>
        <dbReference type="RuleBase" id="RU004504"/>
    </source>
</evidence>
<proteinExistence type="inferred from homology"/>
<dbReference type="Gene3D" id="3.40.640.10">
    <property type="entry name" value="Type I PLP-dependent aspartate aminotransferase-like (Major domain)"/>
    <property type="match status" value="1"/>
</dbReference>
<reference evidence="7" key="1">
    <citation type="journal article" date="2014" name="Int. J. Syst. Evol. Microbiol.">
        <title>Complete genome sequence of Corynebacterium casei LMG S-19264T (=DSM 44701T), isolated from a smear-ripened cheese.</title>
        <authorList>
            <consortium name="US DOE Joint Genome Institute (JGI-PGF)"/>
            <person name="Walter F."/>
            <person name="Albersmeier A."/>
            <person name="Kalinowski J."/>
            <person name="Ruckert C."/>
        </authorList>
    </citation>
    <scope>NUCLEOTIDE SEQUENCE</scope>
    <source>
        <strain evidence="7">NBRC 108769</strain>
    </source>
</reference>
<dbReference type="Gene3D" id="3.90.1150.10">
    <property type="entry name" value="Aspartate Aminotransferase, domain 1"/>
    <property type="match status" value="1"/>
</dbReference>
<feature type="domain" description="Aminotransferase class V" evidence="6">
    <location>
        <begin position="78"/>
        <end position="394"/>
    </location>
</feature>
<evidence type="ECO:0000256" key="2">
    <source>
        <dbReference type="ARBA" id="ARBA00010447"/>
    </source>
</evidence>
<reference evidence="7" key="2">
    <citation type="submission" date="2023-01" db="EMBL/GenBank/DDBJ databases">
        <title>Draft genome sequence of Portibacter lacus strain NBRC 108769.</title>
        <authorList>
            <person name="Sun Q."/>
            <person name="Mori K."/>
        </authorList>
    </citation>
    <scope>NUCLEOTIDE SEQUENCE</scope>
    <source>
        <strain evidence="7">NBRC 108769</strain>
    </source>
</reference>
<sequence>MDRRNFLFKAGYTIGAASVLPTIGNRLTKTATLEKWDAVRADFQLNTDKIQMAQFLLASHPSKVRKAIDTHRMGLDENTVEYLHHNEITKEEEVLEAAAKYLESSPDEIALTDSTTMGLAILYSGLKLKPGDDILTTTHDHYSTEKALEFAAERNGATIRQVVLYKNPAETSKDEVLMNLKKAILPKTRIVAVTFVHSSTGVKLPIKEMSAVIKEANKSRAESDRIFFCVDGVHGFGVENITVAELGCDFLAAGTHKWLFGPRGTGILWAKKDAWHMVNPIIPPFSIAYPMWMGVMPEEELSFNSKITPGGFHSFEHRWALKEAFEYHLEIGKKEIQNRTHALNTMMKEGMRNIKHVHLHTPLSNSLSSGINSFEVKGMDAEKVIQKLHKINIIGSTTPYKTIYARLTPCIINTEEEVKQCIRALEKIND</sequence>
<keyword evidence="8" id="KW-1185">Reference proteome</keyword>